<dbReference type="EMBL" id="PDCK01000044">
    <property type="protein sequence ID" value="PRQ24095.1"/>
    <property type="molecule type" value="Genomic_DNA"/>
</dbReference>
<evidence type="ECO:0000256" key="1">
    <source>
        <dbReference type="SAM" id="Phobius"/>
    </source>
</evidence>
<comment type="caution">
    <text evidence="2">The sequence shown here is derived from an EMBL/GenBank/DDBJ whole genome shotgun (WGS) entry which is preliminary data.</text>
</comment>
<protein>
    <submittedName>
        <fullName evidence="2">Uncharacterized protein</fullName>
    </submittedName>
</protein>
<gene>
    <name evidence="2" type="ORF">RchiOBHm_Chr6g0268591</name>
</gene>
<feature type="transmembrane region" description="Helical" evidence="1">
    <location>
        <begin position="7"/>
        <end position="27"/>
    </location>
</feature>
<keyword evidence="1" id="KW-0812">Transmembrane</keyword>
<keyword evidence="1" id="KW-1133">Transmembrane helix</keyword>
<keyword evidence="3" id="KW-1185">Reference proteome</keyword>
<keyword evidence="1" id="KW-0472">Membrane</keyword>
<sequence length="57" mass="6714">MRVYYIFNCNANCLLFCLYSNMLFLWVGRSKVLLILQFLILLGQVQVYDLSMGFILV</sequence>
<proteinExistence type="predicted"/>
<evidence type="ECO:0000313" key="3">
    <source>
        <dbReference type="Proteomes" id="UP000238479"/>
    </source>
</evidence>
<evidence type="ECO:0000313" key="2">
    <source>
        <dbReference type="EMBL" id="PRQ24095.1"/>
    </source>
</evidence>
<name>A0A2P6PQ84_ROSCH</name>
<dbReference type="Gramene" id="PRQ24095">
    <property type="protein sequence ID" value="PRQ24095"/>
    <property type="gene ID" value="RchiOBHm_Chr6g0268591"/>
</dbReference>
<dbReference type="Proteomes" id="UP000238479">
    <property type="component" value="Chromosome 6"/>
</dbReference>
<feature type="transmembrane region" description="Helical" evidence="1">
    <location>
        <begin position="33"/>
        <end position="56"/>
    </location>
</feature>
<dbReference type="AlphaFoldDB" id="A0A2P6PQ84"/>
<reference evidence="2 3" key="1">
    <citation type="journal article" date="2018" name="Nat. Genet.">
        <title>The Rosa genome provides new insights in the design of modern roses.</title>
        <authorList>
            <person name="Bendahmane M."/>
        </authorList>
    </citation>
    <scope>NUCLEOTIDE SEQUENCE [LARGE SCALE GENOMIC DNA]</scope>
    <source>
        <strain evidence="3">cv. Old Blush</strain>
    </source>
</reference>
<organism evidence="2 3">
    <name type="scientific">Rosa chinensis</name>
    <name type="common">China rose</name>
    <dbReference type="NCBI Taxonomy" id="74649"/>
    <lineage>
        <taxon>Eukaryota</taxon>
        <taxon>Viridiplantae</taxon>
        <taxon>Streptophyta</taxon>
        <taxon>Embryophyta</taxon>
        <taxon>Tracheophyta</taxon>
        <taxon>Spermatophyta</taxon>
        <taxon>Magnoliopsida</taxon>
        <taxon>eudicotyledons</taxon>
        <taxon>Gunneridae</taxon>
        <taxon>Pentapetalae</taxon>
        <taxon>rosids</taxon>
        <taxon>fabids</taxon>
        <taxon>Rosales</taxon>
        <taxon>Rosaceae</taxon>
        <taxon>Rosoideae</taxon>
        <taxon>Rosoideae incertae sedis</taxon>
        <taxon>Rosa</taxon>
    </lineage>
</organism>
<accession>A0A2P6PQ84</accession>